<accession>A4CNL7</accession>
<dbReference type="Proteomes" id="UP000009049">
    <property type="component" value="Chromosome"/>
</dbReference>
<keyword evidence="2" id="KW-1185">Reference proteome</keyword>
<dbReference type="AlphaFoldDB" id="A4CNL7"/>
<dbReference type="KEGG" id="rbi:RB2501_00371"/>
<sequence length="150" mass="17654">MNKFTIIALLLTVFSGQLLRSQRGDSQEKIKALKVAFFTERLGLSSDEAADFWPMYNAYEAEKEAIRDAQKQEVFRRIGAGNYSEQEARNILDRYLELEEQEEELDKEFNLELSRKFSATRTLLLFQAEYDFRKRLLNEFRKRGGNEPEP</sequence>
<dbReference type="RefSeq" id="WP_015755272.1">
    <property type="nucleotide sequence ID" value="NC_013222.1"/>
</dbReference>
<evidence type="ECO:0000313" key="2">
    <source>
        <dbReference type="Proteomes" id="UP000009049"/>
    </source>
</evidence>
<reference evidence="1 2" key="1">
    <citation type="journal article" date="2009" name="J. Bacteriol.">
        <title>Complete genome sequence of Robiginitalea biformata HTCC2501.</title>
        <authorList>
            <person name="Oh H.M."/>
            <person name="Giovannoni S.J."/>
            <person name="Lee K."/>
            <person name="Ferriera S."/>
            <person name="Johnson J."/>
            <person name="Cho J.C."/>
        </authorList>
    </citation>
    <scope>NUCLEOTIDE SEQUENCE [LARGE SCALE GENOMIC DNA]</scope>
    <source>
        <strain evidence="2">ATCC BAA-864 / HTCC2501 / KCTC 12146</strain>
    </source>
</reference>
<evidence type="ECO:0008006" key="3">
    <source>
        <dbReference type="Google" id="ProtNLM"/>
    </source>
</evidence>
<dbReference type="eggNOG" id="ENOG50331PZ">
    <property type="taxonomic scope" value="Bacteria"/>
</dbReference>
<protein>
    <recommendedName>
        <fullName evidence="3">Sensor of ECF-type sigma factor</fullName>
    </recommendedName>
</protein>
<proteinExistence type="predicted"/>
<dbReference type="OrthoDB" id="675330at2"/>
<dbReference type="STRING" id="313596.RB2501_00371"/>
<dbReference type="HOGENOM" id="CLU_112450_0_0_10"/>
<gene>
    <name evidence="1" type="ordered locus">RB2501_00371</name>
</gene>
<name>A4CNL7_ROBBH</name>
<organism evidence="1 2">
    <name type="scientific">Robiginitalea biformata (strain ATCC BAA-864 / DSM 15991 / KCTC 12146 / HTCC2501)</name>
    <dbReference type="NCBI Taxonomy" id="313596"/>
    <lineage>
        <taxon>Bacteria</taxon>
        <taxon>Pseudomonadati</taxon>
        <taxon>Bacteroidota</taxon>
        <taxon>Flavobacteriia</taxon>
        <taxon>Flavobacteriales</taxon>
        <taxon>Flavobacteriaceae</taxon>
        <taxon>Robiginitalea</taxon>
    </lineage>
</organism>
<evidence type="ECO:0000313" key="1">
    <source>
        <dbReference type="EMBL" id="EAR14484.1"/>
    </source>
</evidence>
<dbReference type="EMBL" id="CP001712">
    <property type="protein sequence ID" value="EAR14484.1"/>
    <property type="molecule type" value="Genomic_DNA"/>
</dbReference>